<reference evidence="2 3" key="1">
    <citation type="submission" date="2021-01" db="EMBL/GenBank/DDBJ databases">
        <title>Genome sequencing of Micromonospora fiedleri MG-37.</title>
        <authorList>
            <person name="Moreland P.E.J."/>
            <person name="Stach J.E.M."/>
        </authorList>
    </citation>
    <scope>NUCLEOTIDE SEQUENCE [LARGE SCALE GENOMIC DNA]</scope>
    <source>
        <strain evidence="2 3">MG-37</strain>
    </source>
</reference>
<feature type="transmembrane region" description="Helical" evidence="1">
    <location>
        <begin position="96"/>
        <end position="117"/>
    </location>
</feature>
<evidence type="ECO:0000313" key="2">
    <source>
        <dbReference type="EMBL" id="MBL6275344.1"/>
    </source>
</evidence>
<keyword evidence="1" id="KW-0812">Transmembrane</keyword>
<name>A0ABS1UG73_9ACTN</name>
<keyword evidence="3" id="KW-1185">Reference proteome</keyword>
<evidence type="ECO:0000256" key="1">
    <source>
        <dbReference type="SAM" id="Phobius"/>
    </source>
</evidence>
<keyword evidence="1" id="KW-1133">Transmembrane helix</keyword>
<feature type="transmembrane region" description="Helical" evidence="1">
    <location>
        <begin position="69"/>
        <end position="90"/>
    </location>
</feature>
<sequence>MTRGPRSVRLLTGHRRPAAARSAYRPGGPIAGVGPQTWATLNVQGRAVGRARVVTLPPAQLAAFRRRVWAWRLLLAGWLGVTGLAGWLALRWIGPAGFACLAPMVAALLLLVWCSIVDLREQESELWCGR</sequence>
<dbReference type="RefSeq" id="WP_203220335.1">
    <property type="nucleotide sequence ID" value="NZ_JAETXL010000002.1"/>
</dbReference>
<organism evidence="2 3">
    <name type="scientific">Micromonospora fiedleri</name>
    <dbReference type="NCBI Taxonomy" id="1157498"/>
    <lineage>
        <taxon>Bacteria</taxon>
        <taxon>Bacillati</taxon>
        <taxon>Actinomycetota</taxon>
        <taxon>Actinomycetes</taxon>
        <taxon>Micromonosporales</taxon>
        <taxon>Micromonosporaceae</taxon>
        <taxon>Micromonospora</taxon>
    </lineage>
</organism>
<evidence type="ECO:0000313" key="3">
    <source>
        <dbReference type="Proteomes" id="UP000661193"/>
    </source>
</evidence>
<proteinExistence type="predicted"/>
<gene>
    <name evidence="2" type="ORF">JMF97_04110</name>
</gene>
<protein>
    <submittedName>
        <fullName evidence="2">Uncharacterized protein</fullName>
    </submittedName>
</protein>
<keyword evidence="1" id="KW-0472">Membrane</keyword>
<accession>A0ABS1UG73</accession>
<comment type="caution">
    <text evidence="2">The sequence shown here is derived from an EMBL/GenBank/DDBJ whole genome shotgun (WGS) entry which is preliminary data.</text>
</comment>
<dbReference type="EMBL" id="JAETXL010000002">
    <property type="protein sequence ID" value="MBL6275344.1"/>
    <property type="molecule type" value="Genomic_DNA"/>
</dbReference>
<dbReference type="Proteomes" id="UP000661193">
    <property type="component" value="Unassembled WGS sequence"/>
</dbReference>